<dbReference type="InterPro" id="IPR019963">
    <property type="entry name" value="FL_hydrolase_MqnB"/>
</dbReference>
<comment type="function">
    <text evidence="1">Catalyzes the hydrolysis of futalosine (FL) to dehypoxanthine futalosine (DHFL) and hypoxanthine, a step in the biosynthesis of menaquinone (MK, vitamin K2).</text>
</comment>
<evidence type="ECO:0000313" key="4">
    <source>
        <dbReference type="EMBL" id="TDF95959.1"/>
    </source>
</evidence>
<evidence type="ECO:0000313" key="5">
    <source>
        <dbReference type="Proteomes" id="UP000295636"/>
    </source>
</evidence>
<dbReference type="GO" id="GO:0019284">
    <property type="term" value="P:L-methionine salvage from S-adenosylmethionine"/>
    <property type="evidence" value="ECO:0007669"/>
    <property type="project" value="TreeGrafter"/>
</dbReference>
<dbReference type="UniPathway" id="UPA00079"/>
<dbReference type="SUPFAM" id="SSF53167">
    <property type="entry name" value="Purine and uridine phosphorylases"/>
    <property type="match status" value="1"/>
</dbReference>
<sequence>MDEFIDISNGSSGSERSSGRARVLVMTAVEAEKEAVLRGLKGDSRFDVMTAGVGPILAAASTAAVLAAAQSAGYGLVVSAGIGGGFAGRAELGSLVVSDAMVAADLGAETPEGFLSLDELGFGFTRIDADSALAERVAGAFRAAGLQAVSGPVLTVSTVTGTTETARALEKRVPGAAAEGMEGFGIAVAARNCGLPALEIRAISNAVGPRDRDAWRIGDALKALEAASTVLVEVLA</sequence>
<comment type="pathway">
    <text evidence="1">Quinol/quinone metabolism; menaquinone biosynthesis.</text>
</comment>
<dbReference type="GO" id="GO:0008782">
    <property type="term" value="F:adenosylhomocysteine nucleosidase activity"/>
    <property type="evidence" value="ECO:0007669"/>
    <property type="project" value="TreeGrafter"/>
</dbReference>
<dbReference type="Proteomes" id="UP000295636">
    <property type="component" value="Unassembled WGS sequence"/>
</dbReference>
<dbReference type="InterPro" id="IPR035994">
    <property type="entry name" value="Nucleoside_phosphorylase_sf"/>
</dbReference>
<accession>A0A4R5KK65</accession>
<organism evidence="4 5">
    <name type="scientific">Paenibacillus piri</name>
    <dbReference type="NCBI Taxonomy" id="2547395"/>
    <lineage>
        <taxon>Bacteria</taxon>
        <taxon>Bacillati</taxon>
        <taxon>Bacillota</taxon>
        <taxon>Bacilli</taxon>
        <taxon>Bacillales</taxon>
        <taxon>Paenibacillaceae</taxon>
        <taxon>Paenibacillus</taxon>
    </lineage>
</organism>
<dbReference type="InterPro" id="IPR000845">
    <property type="entry name" value="Nucleoside_phosphorylase_d"/>
</dbReference>
<comment type="similarity">
    <text evidence="1">Belongs to the PNP/UDP phosphorylase family. Futalosine hydrolase subfamily.</text>
</comment>
<dbReference type="OrthoDB" id="9788270at2"/>
<dbReference type="HAMAP" id="MF_00991">
    <property type="entry name" value="MqnB"/>
    <property type="match status" value="1"/>
</dbReference>
<dbReference type="PANTHER" id="PTHR46832:SF2">
    <property type="entry name" value="FUTALOSINE HYDROLASE"/>
    <property type="match status" value="1"/>
</dbReference>
<dbReference type="PANTHER" id="PTHR46832">
    <property type="entry name" value="5'-METHYLTHIOADENOSINE/S-ADENOSYLHOMOCYSTEINE NUCLEOSIDASE"/>
    <property type="match status" value="1"/>
</dbReference>
<dbReference type="EC" id="3.2.2.26" evidence="1 2"/>
<dbReference type="NCBIfam" id="NF006087">
    <property type="entry name" value="PRK08236.1"/>
    <property type="match status" value="1"/>
</dbReference>
<dbReference type="GO" id="GO:0005829">
    <property type="term" value="C:cytosol"/>
    <property type="evidence" value="ECO:0007669"/>
    <property type="project" value="TreeGrafter"/>
</dbReference>
<dbReference type="GO" id="GO:0009116">
    <property type="term" value="P:nucleoside metabolic process"/>
    <property type="evidence" value="ECO:0007669"/>
    <property type="project" value="InterPro"/>
</dbReference>
<evidence type="ECO:0000256" key="1">
    <source>
        <dbReference type="HAMAP-Rule" id="MF_00991"/>
    </source>
</evidence>
<dbReference type="NCBIfam" id="TIGR03664">
    <property type="entry name" value="fut_nucase"/>
    <property type="match status" value="1"/>
</dbReference>
<gene>
    <name evidence="1" type="primary">mqnB</name>
    <name evidence="4" type="ORF">E1757_19785</name>
</gene>
<feature type="domain" description="Nucleoside phosphorylase" evidence="3">
    <location>
        <begin position="48"/>
        <end position="227"/>
    </location>
</feature>
<dbReference type="Gene3D" id="3.40.50.1580">
    <property type="entry name" value="Nucleoside phosphorylase domain"/>
    <property type="match status" value="1"/>
</dbReference>
<dbReference type="EMBL" id="SMRT01000009">
    <property type="protein sequence ID" value="TDF95959.1"/>
    <property type="molecule type" value="Genomic_DNA"/>
</dbReference>
<keyword evidence="5" id="KW-1185">Reference proteome</keyword>
<evidence type="ECO:0000256" key="2">
    <source>
        <dbReference type="NCBIfam" id="TIGR03664"/>
    </source>
</evidence>
<proteinExistence type="inferred from homology"/>
<protein>
    <recommendedName>
        <fullName evidence="1 2">Futalosine hydrolase</fullName>
        <shortName evidence="1">FL hydrolase</shortName>
        <ecNumber evidence="1 2">3.2.2.26</ecNumber>
    </recommendedName>
    <alternativeName>
        <fullName evidence="1">Futalosine nucleosidase</fullName>
    </alternativeName>
    <alternativeName>
        <fullName evidence="1">Menaquinone biosynthetic enzyme MqnB</fullName>
    </alternativeName>
</protein>
<dbReference type="AlphaFoldDB" id="A0A4R5KK65"/>
<comment type="catalytic activity">
    <reaction evidence="1">
        <text>futalosine + H2O = dehypoxanthine futalosine + hypoxanthine</text>
        <dbReference type="Rhea" id="RHEA:25904"/>
        <dbReference type="ChEBI" id="CHEBI:15377"/>
        <dbReference type="ChEBI" id="CHEBI:17368"/>
        <dbReference type="ChEBI" id="CHEBI:58863"/>
        <dbReference type="ChEBI" id="CHEBI:58864"/>
        <dbReference type="EC" id="3.2.2.26"/>
    </reaction>
</comment>
<keyword evidence="4" id="KW-0326">Glycosidase</keyword>
<comment type="caution">
    <text evidence="4">The sequence shown here is derived from an EMBL/GenBank/DDBJ whole genome shotgun (WGS) entry which is preliminary data.</text>
</comment>
<dbReference type="GO" id="GO:0008930">
    <property type="term" value="F:methylthioadenosine nucleosidase activity"/>
    <property type="evidence" value="ECO:0007669"/>
    <property type="project" value="TreeGrafter"/>
</dbReference>
<dbReference type="GO" id="GO:0009234">
    <property type="term" value="P:menaquinone biosynthetic process"/>
    <property type="evidence" value="ECO:0007669"/>
    <property type="project" value="UniProtKB-UniRule"/>
</dbReference>
<name>A0A4R5KK65_9BACL</name>
<keyword evidence="1 4" id="KW-0378">Hydrolase</keyword>
<dbReference type="CDD" id="cd17766">
    <property type="entry name" value="futalosine_nucleosidase_MqnB"/>
    <property type="match status" value="1"/>
</dbReference>
<evidence type="ECO:0000259" key="3">
    <source>
        <dbReference type="Pfam" id="PF01048"/>
    </source>
</evidence>
<dbReference type="RefSeq" id="WP_133231248.1">
    <property type="nucleotide sequence ID" value="NZ_SMRT01000009.1"/>
</dbReference>
<keyword evidence="1" id="KW-0474">Menaquinone biosynthesis</keyword>
<reference evidence="4 5" key="1">
    <citation type="submission" date="2019-03" db="EMBL/GenBank/DDBJ databases">
        <title>This is whole genome sequence of Paenibacillus sp MS74 strain.</title>
        <authorList>
            <person name="Trinh H.N."/>
        </authorList>
    </citation>
    <scope>NUCLEOTIDE SEQUENCE [LARGE SCALE GENOMIC DNA]</scope>
    <source>
        <strain evidence="4 5">MS74</strain>
    </source>
</reference>
<dbReference type="Pfam" id="PF01048">
    <property type="entry name" value="PNP_UDP_1"/>
    <property type="match status" value="1"/>
</dbReference>